<dbReference type="Pfam" id="PF02877">
    <property type="entry name" value="PARP_reg"/>
    <property type="match status" value="1"/>
</dbReference>
<protein>
    <recommendedName>
        <fullName evidence="31 32">Poly [ADP-ribose] polymerase</fullName>
        <ecNumber evidence="4 32">2.4.2.30</ecNumber>
    </recommendedName>
</protein>
<dbReference type="Gene3D" id="1.10.20.130">
    <property type="match status" value="1"/>
</dbReference>
<gene>
    <name evidence="39" type="ORF">HHI36_020621</name>
</gene>
<dbReference type="Proteomes" id="UP001516400">
    <property type="component" value="Unassembled WGS sequence"/>
</dbReference>
<evidence type="ECO:0000256" key="14">
    <source>
        <dbReference type="ARBA" id="ARBA00022737"/>
    </source>
</evidence>
<evidence type="ECO:0000256" key="16">
    <source>
        <dbReference type="ARBA" id="ARBA00022771"/>
    </source>
</evidence>
<evidence type="ECO:0000313" key="39">
    <source>
        <dbReference type="EMBL" id="KAL3275884.1"/>
    </source>
</evidence>
<dbReference type="PIRSF" id="PIRSF000489">
    <property type="entry name" value="NAD_ADPRT"/>
    <property type="match status" value="1"/>
</dbReference>
<dbReference type="SUPFAM" id="SSF47587">
    <property type="entry name" value="Domain of poly(ADP-ribose) polymerase"/>
    <property type="match status" value="1"/>
</dbReference>
<dbReference type="InterPro" id="IPR036930">
    <property type="entry name" value="WGR_dom_sf"/>
</dbReference>
<evidence type="ECO:0000256" key="6">
    <source>
        <dbReference type="ARBA" id="ARBA00022490"/>
    </source>
</evidence>
<dbReference type="PANTHER" id="PTHR10459:SF112">
    <property type="entry name" value="POLY [ADP-RIBOSE] POLYMERASE 1"/>
    <property type="match status" value="1"/>
</dbReference>
<dbReference type="Pfam" id="PF21728">
    <property type="entry name" value="PADR1_N"/>
    <property type="match status" value="1"/>
</dbReference>
<dbReference type="Gene3D" id="2.20.25.630">
    <property type="match status" value="1"/>
</dbReference>
<dbReference type="Gene3D" id="3.30.1740.10">
    <property type="entry name" value="Zinc finger, PARP-type"/>
    <property type="match status" value="2"/>
</dbReference>
<dbReference type="PROSITE" id="PS52007">
    <property type="entry name" value="PADR1"/>
    <property type="match status" value="1"/>
</dbReference>
<dbReference type="InterPro" id="IPR036616">
    <property type="entry name" value="Poly(ADP-ribose)pol_reg_dom_sf"/>
</dbReference>
<comment type="catalytic activity">
    <reaction evidence="27 32">
        <text>NAD(+) + (ADP-D-ribosyl)n-acceptor = nicotinamide + (ADP-D-ribosyl)n+1-acceptor + H(+).</text>
        <dbReference type="EC" id="2.4.2.30"/>
    </reaction>
</comment>
<dbReference type="InterPro" id="IPR036420">
    <property type="entry name" value="BRCT_dom_sf"/>
</dbReference>
<dbReference type="CDD" id="cd08001">
    <property type="entry name" value="WGR_PARP1_like"/>
    <property type="match status" value="1"/>
</dbReference>
<evidence type="ECO:0000256" key="26">
    <source>
        <dbReference type="ARBA" id="ARBA00024347"/>
    </source>
</evidence>
<keyword evidence="21 32" id="KW-0238">DNA-binding</keyword>
<dbReference type="CDD" id="cd01437">
    <property type="entry name" value="parp_like"/>
    <property type="match status" value="1"/>
</dbReference>
<feature type="domain" description="PARP catalytic" evidence="36">
    <location>
        <begin position="764"/>
        <end position="988"/>
    </location>
</feature>
<feature type="domain" description="PARP-type" evidence="34">
    <location>
        <begin position="116"/>
        <end position="205"/>
    </location>
</feature>
<dbReference type="GO" id="GO:0003950">
    <property type="term" value="F:NAD+ poly-ADP-ribosyltransferase activity"/>
    <property type="evidence" value="ECO:0007669"/>
    <property type="project" value="UniProtKB-UniRule"/>
</dbReference>
<evidence type="ECO:0000256" key="27">
    <source>
        <dbReference type="ARBA" id="ARBA00033987"/>
    </source>
</evidence>
<dbReference type="Pfam" id="PF05406">
    <property type="entry name" value="WGR"/>
    <property type="match status" value="1"/>
</dbReference>
<keyword evidence="19" id="KW-0805">Transcription regulation</keyword>
<dbReference type="GO" id="GO:0008270">
    <property type="term" value="F:zinc ion binding"/>
    <property type="evidence" value="ECO:0007669"/>
    <property type="project" value="UniProtKB-KW"/>
</dbReference>
<feature type="domain" description="PARP-type" evidence="34">
    <location>
        <begin position="5"/>
        <end position="87"/>
    </location>
</feature>
<dbReference type="Gene3D" id="3.40.50.10190">
    <property type="entry name" value="BRCT domain"/>
    <property type="match status" value="1"/>
</dbReference>
<feature type="domain" description="WGR" evidence="38">
    <location>
        <begin position="522"/>
        <end position="619"/>
    </location>
</feature>
<dbReference type="GO" id="GO:0005829">
    <property type="term" value="C:cytosol"/>
    <property type="evidence" value="ECO:0007669"/>
    <property type="project" value="UniProtKB-SubCell"/>
</dbReference>
<comment type="catalytic activity">
    <reaction evidence="30">
        <text>L-seryl-[protein] + NAD(+) = O-(ADP-D-ribosyl)-L-seryl-[protein] + nicotinamide + H(+)</text>
        <dbReference type="Rhea" id="RHEA:58232"/>
        <dbReference type="Rhea" id="RHEA-COMP:9863"/>
        <dbReference type="Rhea" id="RHEA-COMP:15091"/>
        <dbReference type="ChEBI" id="CHEBI:15378"/>
        <dbReference type="ChEBI" id="CHEBI:17154"/>
        <dbReference type="ChEBI" id="CHEBI:29999"/>
        <dbReference type="ChEBI" id="CHEBI:57540"/>
        <dbReference type="ChEBI" id="CHEBI:142556"/>
    </reaction>
    <physiologicalReaction direction="left-to-right" evidence="30">
        <dbReference type="Rhea" id="RHEA:58233"/>
    </physiologicalReaction>
</comment>
<dbReference type="FunFam" id="1.20.142.10:FF:000001">
    <property type="entry name" value="Poly [ADP-ribose] polymerase"/>
    <property type="match status" value="1"/>
</dbReference>
<evidence type="ECO:0000256" key="23">
    <source>
        <dbReference type="ARBA" id="ARBA00023242"/>
    </source>
</evidence>
<dbReference type="InterPro" id="IPR012982">
    <property type="entry name" value="PARP1-like_PADR1_Zn_ribbon"/>
</dbReference>
<keyword evidence="16" id="KW-0863">Zinc-finger</keyword>
<dbReference type="PROSITE" id="PS50172">
    <property type="entry name" value="BRCT"/>
    <property type="match status" value="1"/>
</dbReference>
<evidence type="ECO:0000256" key="31">
    <source>
        <dbReference type="ARBA" id="ARBA00071874"/>
    </source>
</evidence>
<dbReference type="GO" id="GO:0045087">
    <property type="term" value="P:innate immune response"/>
    <property type="evidence" value="ECO:0007669"/>
    <property type="project" value="UniProtKB-KW"/>
</dbReference>
<dbReference type="Pfam" id="PF00645">
    <property type="entry name" value="zf-PARP"/>
    <property type="match status" value="2"/>
</dbReference>
<dbReference type="SUPFAM" id="SSF56399">
    <property type="entry name" value="ADP-ribosylation"/>
    <property type="match status" value="1"/>
</dbReference>
<evidence type="ECO:0000256" key="15">
    <source>
        <dbReference type="ARBA" id="ARBA00022765"/>
    </source>
</evidence>
<evidence type="ECO:0000256" key="4">
    <source>
        <dbReference type="ARBA" id="ARBA00012020"/>
    </source>
</evidence>
<dbReference type="CDD" id="cd17747">
    <property type="entry name" value="BRCT_PARP1"/>
    <property type="match status" value="1"/>
</dbReference>
<evidence type="ECO:0000256" key="11">
    <source>
        <dbReference type="ARBA" id="ARBA00022679"/>
    </source>
</evidence>
<comment type="similarity">
    <text evidence="26">Belongs to the ARTD/PARP family.</text>
</comment>
<dbReference type="GO" id="GO:0051287">
    <property type="term" value="F:NAD binding"/>
    <property type="evidence" value="ECO:0007669"/>
    <property type="project" value="UniProtKB-UniRule"/>
</dbReference>
<dbReference type="InterPro" id="IPR049296">
    <property type="entry name" value="PARP1-like_PADR1_N"/>
</dbReference>
<evidence type="ECO:0000256" key="10">
    <source>
        <dbReference type="ARBA" id="ARBA00022676"/>
    </source>
</evidence>
<dbReference type="SMART" id="SM01335">
    <property type="entry name" value="PADR1"/>
    <property type="match status" value="1"/>
</dbReference>
<dbReference type="SUPFAM" id="SSF52113">
    <property type="entry name" value="BRCT domain"/>
    <property type="match status" value="1"/>
</dbReference>
<evidence type="ECO:0000256" key="9">
    <source>
        <dbReference type="ARBA" id="ARBA00022588"/>
    </source>
</evidence>
<dbReference type="InterPro" id="IPR012317">
    <property type="entry name" value="Poly(ADP-ribose)pol_cat_dom"/>
</dbReference>
<dbReference type="SMART" id="SM00292">
    <property type="entry name" value="BRCT"/>
    <property type="match status" value="1"/>
</dbReference>
<evidence type="ECO:0000256" key="32">
    <source>
        <dbReference type="PIRNR" id="PIRNR000489"/>
    </source>
</evidence>
<dbReference type="EMBL" id="JABFTP020000083">
    <property type="protein sequence ID" value="KAL3275884.1"/>
    <property type="molecule type" value="Genomic_DNA"/>
</dbReference>
<dbReference type="EC" id="2.4.2.30" evidence="4 32"/>
<evidence type="ECO:0000256" key="30">
    <source>
        <dbReference type="ARBA" id="ARBA00048575"/>
    </source>
</evidence>
<keyword evidence="13 32" id="KW-0479">Metal-binding</keyword>
<dbReference type="GO" id="GO:0005730">
    <property type="term" value="C:nucleolus"/>
    <property type="evidence" value="ECO:0007669"/>
    <property type="project" value="UniProtKB-SubCell"/>
</dbReference>
<keyword evidence="18" id="KW-0391">Immunity</keyword>
<evidence type="ECO:0000256" key="21">
    <source>
        <dbReference type="ARBA" id="ARBA00023125"/>
    </source>
</evidence>
<dbReference type="InterPro" id="IPR050800">
    <property type="entry name" value="ARTD/PARP"/>
</dbReference>
<evidence type="ECO:0000256" key="2">
    <source>
        <dbReference type="ARBA" id="ARBA00004514"/>
    </source>
</evidence>
<dbReference type="AlphaFoldDB" id="A0ABD2NBY3"/>
<comment type="catalytic activity">
    <reaction evidence="28">
        <text>L-histidyl-[protein] + NAD(+) = N(tele)-(ADP-D-ribosyl)-L-histidyl-[protein] + nicotinamide + H(+)</text>
        <dbReference type="Rhea" id="RHEA:72071"/>
        <dbReference type="Rhea" id="RHEA-COMP:9745"/>
        <dbReference type="Rhea" id="RHEA-COMP:18085"/>
        <dbReference type="ChEBI" id="CHEBI:15378"/>
        <dbReference type="ChEBI" id="CHEBI:17154"/>
        <dbReference type="ChEBI" id="CHEBI:29979"/>
        <dbReference type="ChEBI" id="CHEBI:57540"/>
        <dbReference type="ChEBI" id="CHEBI:191398"/>
    </reaction>
    <physiologicalReaction direction="left-to-right" evidence="28">
        <dbReference type="Rhea" id="RHEA:72072"/>
    </physiologicalReaction>
</comment>
<dbReference type="GO" id="GO:0006974">
    <property type="term" value="P:DNA damage response"/>
    <property type="evidence" value="ECO:0007669"/>
    <property type="project" value="UniProtKB-ARBA"/>
</dbReference>
<accession>A0ABD2NBY3</accession>
<evidence type="ECO:0000259" key="37">
    <source>
        <dbReference type="PROSITE" id="PS51060"/>
    </source>
</evidence>
<evidence type="ECO:0000256" key="7">
    <source>
        <dbReference type="ARBA" id="ARBA00022499"/>
    </source>
</evidence>
<dbReference type="InterPro" id="IPR008893">
    <property type="entry name" value="WGR_domain"/>
</dbReference>
<keyword evidence="9" id="KW-0399">Innate immunity</keyword>
<reference evidence="39 40" key="1">
    <citation type="journal article" date="2021" name="BMC Biol.">
        <title>Horizontally acquired antibacterial genes associated with adaptive radiation of ladybird beetles.</title>
        <authorList>
            <person name="Li H.S."/>
            <person name="Tang X.F."/>
            <person name="Huang Y.H."/>
            <person name="Xu Z.Y."/>
            <person name="Chen M.L."/>
            <person name="Du X.Y."/>
            <person name="Qiu B.Y."/>
            <person name="Chen P.T."/>
            <person name="Zhang W."/>
            <person name="Slipinski A."/>
            <person name="Escalona H.E."/>
            <person name="Waterhouse R.M."/>
            <person name="Zwick A."/>
            <person name="Pang H."/>
        </authorList>
    </citation>
    <scope>NUCLEOTIDE SEQUENCE [LARGE SCALE GENOMIC DNA]</scope>
    <source>
        <strain evidence="39">SYSU2018</strain>
    </source>
</reference>
<feature type="domain" description="PARP alpha-helical" evidence="37">
    <location>
        <begin position="640"/>
        <end position="758"/>
    </location>
</feature>
<feature type="region of interest" description="Disordered" evidence="33">
    <location>
        <begin position="472"/>
        <end position="491"/>
    </location>
</feature>
<dbReference type="InterPro" id="IPR004102">
    <property type="entry name" value="Poly(ADP-ribose)pol_reg_dom"/>
</dbReference>
<organism evidence="39 40">
    <name type="scientific">Cryptolaemus montrouzieri</name>
    <dbReference type="NCBI Taxonomy" id="559131"/>
    <lineage>
        <taxon>Eukaryota</taxon>
        <taxon>Metazoa</taxon>
        <taxon>Ecdysozoa</taxon>
        <taxon>Arthropoda</taxon>
        <taxon>Hexapoda</taxon>
        <taxon>Insecta</taxon>
        <taxon>Pterygota</taxon>
        <taxon>Neoptera</taxon>
        <taxon>Endopterygota</taxon>
        <taxon>Coleoptera</taxon>
        <taxon>Polyphaga</taxon>
        <taxon>Cucujiformia</taxon>
        <taxon>Coccinelloidea</taxon>
        <taxon>Coccinellidae</taxon>
        <taxon>Scymninae</taxon>
        <taxon>Scymnini</taxon>
        <taxon>Cryptolaemus</taxon>
    </lineage>
</organism>
<dbReference type="PROSITE" id="PS50064">
    <property type="entry name" value="ZF_PARP_2"/>
    <property type="match status" value="2"/>
</dbReference>
<evidence type="ECO:0000259" key="35">
    <source>
        <dbReference type="PROSITE" id="PS50172"/>
    </source>
</evidence>
<keyword evidence="23 32" id="KW-0539">Nucleus</keyword>
<dbReference type="Pfam" id="PF08063">
    <property type="entry name" value="Zn_ribbon_PADR1"/>
    <property type="match status" value="1"/>
</dbReference>
<dbReference type="Pfam" id="PF00644">
    <property type="entry name" value="PARP"/>
    <property type="match status" value="1"/>
</dbReference>
<evidence type="ECO:0000256" key="29">
    <source>
        <dbReference type="ARBA" id="ARBA00048339"/>
    </source>
</evidence>
<evidence type="ECO:0000256" key="8">
    <source>
        <dbReference type="ARBA" id="ARBA00022533"/>
    </source>
</evidence>
<evidence type="ECO:0000256" key="5">
    <source>
        <dbReference type="ARBA" id="ARBA00022454"/>
    </source>
</evidence>
<keyword evidence="22" id="KW-0804">Transcription</keyword>
<keyword evidence="12" id="KW-0548">Nucleotidyltransferase</keyword>
<dbReference type="PROSITE" id="PS51059">
    <property type="entry name" value="PARP_CATALYTIC"/>
    <property type="match status" value="1"/>
</dbReference>
<keyword evidence="15" id="KW-0013">ADP-ribosylation</keyword>
<keyword evidence="8" id="KW-0021">Allosteric enzyme</keyword>
<dbReference type="InterPro" id="IPR008288">
    <property type="entry name" value="PARP"/>
</dbReference>
<dbReference type="InterPro" id="IPR001510">
    <property type="entry name" value="Znf_PARP"/>
</dbReference>
<comment type="catalytic activity">
    <reaction evidence="29">
        <text>L-tyrosyl-[protein] + NAD(+) = O-(ADP-D-ribosyl)-L-tyrosyl-[protein] + nicotinamide + H(+)</text>
        <dbReference type="Rhea" id="RHEA:58236"/>
        <dbReference type="Rhea" id="RHEA-COMP:10136"/>
        <dbReference type="Rhea" id="RHEA-COMP:15092"/>
        <dbReference type="ChEBI" id="CHEBI:15378"/>
        <dbReference type="ChEBI" id="CHEBI:17154"/>
        <dbReference type="ChEBI" id="CHEBI:46858"/>
        <dbReference type="ChEBI" id="CHEBI:57540"/>
        <dbReference type="ChEBI" id="CHEBI:142557"/>
    </reaction>
    <physiologicalReaction direction="left-to-right" evidence="29">
        <dbReference type="Rhea" id="RHEA:58237"/>
    </physiologicalReaction>
</comment>
<dbReference type="PANTHER" id="PTHR10459">
    <property type="entry name" value="DNA LIGASE"/>
    <property type="match status" value="1"/>
</dbReference>
<dbReference type="GO" id="GO:0016779">
    <property type="term" value="F:nucleotidyltransferase activity"/>
    <property type="evidence" value="ECO:0007669"/>
    <property type="project" value="UniProtKB-KW"/>
</dbReference>
<dbReference type="Gene3D" id="3.90.228.10">
    <property type="match status" value="1"/>
</dbReference>
<dbReference type="GO" id="GO:0005694">
    <property type="term" value="C:chromosome"/>
    <property type="evidence" value="ECO:0007669"/>
    <property type="project" value="UniProtKB-SubCell"/>
</dbReference>
<evidence type="ECO:0000256" key="22">
    <source>
        <dbReference type="ARBA" id="ARBA00023163"/>
    </source>
</evidence>
<evidence type="ECO:0000259" key="34">
    <source>
        <dbReference type="PROSITE" id="PS50064"/>
    </source>
</evidence>
<dbReference type="InterPro" id="IPR036957">
    <property type="entry name" value="Znf_PARP_sf"/>
</dbReference>
<comment type="catalytic activity">
    <reaction evidence="24">
        <text>L-glutamyl-[protein] + NAD(+) = 5-O-(ADP-D-ribosyl)-L-glutamyl-[protein] + nicotinamide</text>
        <dbReference type="Rhea" id="RHEA:58224"/>
        <dbReference type="Rhea" id="RHEA-COMP:10208"/>
        <dbReference type="Rhea" id="RHEA-COMP:15089"/>
        <dbReference type="ChEBI" id="CHEBI:17154"/>
        <dbReference type="ChEBI" id="CHEBI:29973"/>
        <dbReference type="ChEBI" id="CHEBI:57540"/>
        <dbReference type="ChEBI" id="CHEBI:142540"/>
    </reaction>
    <physiologicalReaction direction="left-to-right" evidence="24">
        <dbReference type="Rhea" id="RHEA:58225"/>
    </physiologicalReaction>
</comment>
<sequence>MDLPYKAEYAKSGRSSCRGCKSSIGQGTLRLAVMVQSPAFDGKTPNWYHHMCFFSKQRPKTVDDIDNFETLRLPDQEKIKEKIGAASSLIVPDKKGKGKKRNAGELSAKNSALKDFIIEYSKSSRAMCRGCEQKIMKEEIRISKKDFESEVGRKYGGQDMWHHLQCFAKLRSELGYFESASALPGFKSLSANDQKEAVKQIPAIKQEDIPPEVKKPKIEEPTEEDKLFKEHLTIMYKYRDQLKKKLTKSEMSELLEYNNQTVPPGEDRILDRLSDIMTFGTLEPCQICNGGQYVYSKLGYVCHGDLTEWSKCNNVTKTPQRSAFKIPKEFANEHSFLKKYKYVPRTRVFKDVNPTNGVKKEEDETDGKPKVERQIPPLYNMEFVILGHPKRGKDELKKQITKLGGKVTTTIRDTVMAVIASPEEVEKMGSRMQEIKKKDIQVVPETFVDEAIDKSGKIPELIIEKKICDWGSDPTTRLPPEPSISNKSKSSKSIYTKSVPSKVKLTVKGGTAVDPDSGLEKKAHVYQEGGDKYTAVLGITDIQKQKNSFYKLQLLKSDTGSKFWVFRAWGRIGTTIGSNKLEDFCSLHLAKSHFCALYEEKSGNMWEDRHNFVKVPGRMYPIDVDYGEEEAKNVDLTDAPTKLDKPVADLMRMIFDVKQMKQTMLELELDTEKMPLGKLSKKQILSAYQILTELQKVLDGDNVQENKFIDASNRFYTFIPHSFGVDDPPILKTEEMIKQKIEMLDNLMELEVAYSLMKSAGSDSSLDEYYSKLNTEIKPISRESEEFKIIQEYVKNTHAETHSSYELEIVDVFQVERQGEKKRFKPFRKLHNRMLLWHGSRTTNFAGILSQGLRIAPPEAPSTGYMFGKGIYFADMVSKSANYCFTNPENNNGLLLLCDVALGNMHELHQAKYIEKLPSGTHSTKGMGKTEPDPKQFKKLGDVTVPLGKPVSVPGLDRGHLLYNEYIVYDVAQVQAKYLLKMNFKYKY</sequence>
<evidence type="ECO:0000313" key="40">
    <source>
        <dbReference type="Proteomes" id="UP001516400"/>
    </source>
</evidence>
<evidence type="ECO:0000256" key="13">
    <source>
        <dbReference type="ARBA" id="ARBA00022723"/>
    </source>
</evidence>
<evidence type="ECO:0000256" key="17">
    <source>
        <dbReference type="ARBA" id="ARBA00022833"/>
    </source>
</evidence>
<name>A0ABD2NBY3_9CUCU</name>
<evidence type="ECO:0000259" key="38">
    <source>
        <dbReference type="PROSITE" id="PS51977"/>
    </source>
</evidence>
<keyword evidence="5" id="KW-0158">Chromosome</keyword>
<keyword evidence="10 32" id="KW-0328">Glycosyltransferase</keyword>
<keyword evidence="40" id="KW-1185">Reference proteome</keyword>
<dbReference type="SUPFAM" id="SSF142921">
    <property type="entry name" value="WGR domain-like"/>
    <property type="match status" value="1"/>
</dbReference>
<evidence type="ECO:0000256" key="20">
    <source>
        <dbReference type="ARBA" id="ARBA00023027"/>
    </source>
</evidence>
<keyword evidence="6" id="KW-0963">Cytoplasm</keyword>
<keyword evidence="17 32" id="KW-0862">Zinc</keyword>
<feature type="domain" description="BRCT" evidence="35">
    <location>
        <begin position="373"/>
        <end position="454"/>
    </location>
</feature>
<dbReference type="FunFam" id="3.90.228.10:FF:000002">
    <property type="entry name" value="Poly [ADP-ribose] polymerase"/>
    <property type="match status" value="1"/>
</dbReference>
<keyword evidence="20 32" id="KW-0520">NAD</keyword>
<evidence type="ECO:0000256" key="3">
    <source>
        <dbReference type="ARBA" id="ARBA00004604"/>
    </source>
</evidence>
<evidence type="ECO:0000256" key="28">
    <source>
        <dbReference type="ARBA" id="ARBA00048241"/>
    </source>
</evidence>
<dbReference type="GO" id="GO:0003677">
    <property type="term" value="F:DNA binding"/>
    <property type="evidence" value="ECO:0007669"/>
    <property type="project" value="UniProtKB-UniRule"/>
</dbReference>
<dbReference type="FunFam" id="3.40.50.10190:FF:000051">
    <property type="entry name" value="Poly [ADP-ribose] polymerase"/>
    <property type="match status" value="1"/>
</dbReference>
<comment type="caution">
    <text evidence="39">The sequence shown here is derived from an EMBL/GenBank/DDBJ whole genome shotgun (WGS) entry which is preliminary data.</text>
</comment>
<dbReference type="Gene3D" id="1.20.142.10">
    <property type="entry name" value="Poly(ADP-ribose) polymerase, regulatory domain"/>
    <property type="match status" value="1"/>
</dbReference>
<proteinExistence type="inferred from homology"/>
<keyword evidence="7" id="KW-1017">Isopeptide bond</keyword>
<keyword evidence="14" id="KW-0677">Repeat</keyword>
<dbReference type="SMART" id="SM01336">
    <property type="entry name" value="zf-PARP"/>
    <property type="match status" value="2"/>
</dbReference>
<dbReference type="PROSITE" id="PS51060">
    <property type="entry name" value="PARP_ALPHA_HD"/>
    <property type="match status" value="1"/>
</dbReference>
<dbReference type="SMART" id="SM00773">
    <property type="entry name" value="WGR"/>
    <property type="match status" value="1"/>
</dbReference>
<dbReference type="Pfam" id="PF00533">
    <property type="entry name" value="BRCT"/>
    <property type="match status" value="1"/>
</dbReference>
<dbReference type="InterPro" id="IPR038650">
    <property type="entry name" value="PADR1_C_dom_sf"/>
</dbReference>
<evidence type="ECO:0000256" key="19">
    <source>
        <dbReference type="ARBA" id="ARBA00023015"/>
    </source>
</evidence>
<evidence type="ECO:0000256" key="25">
    <source>
        <dbReference type="ARBA" id="ARBA00024164"/>
    </source>
</evidence>
<dbReference type="PROSITE" id="PS51977">
    <property type="entry name" value="WGR"/>
    <property type="match status" value="1"/>
</dbReference>
<evidence type="ECO:0000256" key="12">
    <source>
        <dbReference type="ARBA" id="ARBA00022695"/>
    </source>
</evidence>
<evidence type="ECO:0000256" key="1">
    <source>
        <dbReference type="ARBA" id="ARBA00004286"/>
    </source>
</evidence>
<comment type="subcellular location">
    <subcellularLocation>
        <location evidence="1">Chromosome</location>
    </subcellularLocation>
    <subcellularLocation>
        <location evidence="2">Cytoplasm</location>
        <location evidence="2">Cytosol</location>
    </subcellularLocation>
    <subcellularLocation>
        <location evidence="3">Nucleus</location>
        <location evidence="3">Nucleolus</location>
    </subcellularLocation>
</comment>
<dbReference type="InterPro" id="IPR001357">
    <property type="entry name" value="BRCT_dom"/>
</dbReference>
<evidence type="ECO:0000256" key="33">
    <source>
        <dbReference type="SAM" id="MobiDB-lite"/>
    </source>
</evidence>
<comment type="catalytic activity">
    <reaction evidence="25">
        <text>L-aspartyl-[protein] + NAD(+) = 4-O-(ADP-D-ribosyl)-L-aspartyl-[protein] + nicotinamide</text>
        <dbReference type="Rhea" id="RHEA:54424"/>
        <dbReference type="Rhea" id="RHEA-COMP:9867"/>
        <dbReference type="Rhea" id="RHEA-COMP:13832"/>
        <dbReference type="ChEBI" id="CHEBI:17154"/>
        <dbReference type="ChEBI" id="CHEBI:29961"/>
        <dbReference type="ChEBI" id="CHEBI:57540"/>
        <dbReference type="ChEBI" id="CHEBI:138102"/>
    </reaction>
    <physiologicalReaction direction="left-to-right" evidence="25">
        <dbReference type="Rhea" id="RHEA:54425"/>
    </physiologicalReaction>
</comment>
<keyword evidence="11 32" id="KW-0808">Transferase</keyword>
<evidence type="ECO:0000256" key="18">
    <source>
        <dbReference type="ARBA" id="ARBA00022859"/>
    </source>
</evidence>
<evidence type="ECO:0000259" key="36">
    <source>
        <dbReference type="PROSITE" id="PS51059"/>
    </source>
</evidence>
<evidence type="ECO:0000256" key="24">
    <source>
        <dbReference type="ARBA" id="ARBA00024159"/>
    </source>
</evidence>
<dbReference type="SUPFAM" id="SSF57716">
    <property type="entry name" value="Glucocorticoid receptor-like (DNA-binding domain)"/>
    <property type="match status" value="2"/>
</dbReference>